<comment type="caution">
    <text evidence="8">The sequence shown here is derived from an EMBL/GenBank/DDBJ whole genome shotgun (WGS) entry which is preliminary data.</text>
</comment>
<accession>A0ABW8KMJ6</accession>
<sequence>MPAARFLVSGRVQGVFFRASAREQALALGIEGQAVNLPDGRVEVLAVGDAAAVDALERWLWQGPPAARVDAVERTAWPEPAASGFRIA</sequence>
<feature type="domain" description="Acylphosphatase-like" evidence="7">
    <location>
        <begin position="3"/>
        <end position="88"/>
    </location>
</feature>
<evidence type="ECO:0000256" key="4">
    <source>
        <dbReference type="ARBA" id="ARBA00047645"/>
    </source>
</evidence>
<dbReference type="NCBIfam" id="NF011018">
    <property type="entry name" value="PRK14446.1"/>
    <property type="match status" value="1"/>
</dbReference>
<dbReference type="EMBL" id="JADIKL010000015">
    <property type="protein sequence ID" value="MFK2932671.1"/>
    <property type="molecule type" value="Genomic_DNA"/>
</dbReference>
<keyword evidence="9" id="KW-1185">Reference proteome</keyword>
<comment type="similarity">
    <text evidence="1 6">Belongs to the acylphosphatase family.</text>
</comment>
<dbReference type="Proteomes" id="UP001620397">
    <property type="component" value="Unassembled WGS sequence"/>
</dbReference>
<protein>
    <recommendedName>
        <fullName evidence="3 5">acylphosphatase</fullName>
        <ecNumber evidence="2 5">3.6.1.7</ecNumber>
    </recommendedName>
</protein>
<feature type="active site" evidence="5">
    <location>
        <position position="18"/>
    </location>
</feature>
<feature type="active site" evidence="5">
    <location>
        <position position="36"/>
    </location>
</feature>
<evidence type="ECO:0000313" key="9">
    <source>
        <dbReference type="Proteomes" id="UP001620397"/>
    </source>
</evidence>
<evidence type="ECO:0000313" key="8">
    <source>
        <dbReference type="EMBL" id="MFK2932671.1"/>
    </source>
</evidence>
<comment type="catalytic activity">
    <reaction evidence="4 5">
        <text>an acyl phosphate + H2O = a carboxylate + phosphate + H(+)</text>
        <dbReference type="Rhea" id="RHEA:14965"/>
        <dbReference type="ChEBI" id="CHEBI:15377"/>
        <dbReference type="ChEBI" id="CHEBI:15378"/>
        <dbReference type="ChEBI" id="CHEBI:29067"/>
        <dbReference type="ChEBI" id="CHEBI:43474"/>
        <dbReference type="ChEBI" id="CHEBI:59918"/>
        <dbReference type="EC" id="3.6.1.7"/>
    </reaction>
</comment>
<dbReference type="PROSITE" id="PS51160">
    <property type="entry name" value="ACYLPHOSPHATASE_3"/>
    <property type="match status" value="1"/>
</dbReference>
<dbReference type="PANTHER" id="PTHR47268:SF4">
    <property type="entry name" value="ACYLPHOSPHATASE"/>
    <property type="match status" value="1"/>
</dbReference>
<dbReference type="RefSeq" id="WP_404542594.1">
    <property type="nucleotide sequence ID" value="NZ_JADIKL010000015.1"/>
</dbReference>
<evidence type="ECO:0000256" key="2">
    <source>
        <dbReference type="ARBA" id="ARBA00012150"/>
    </source>
</evidence>
<dbReference type="PANTHER" id="PTHR47268">
    <property type="entry name" value="ACYLPHOSPHATASE"/>
    <property type="match status" value="1"/>
</dbReference>
<gene>
    <name evidence="8" type="ORF">ISP14_17960</name>
</gene>
<dbReference type="SUPFAM" id="SSF54975">
    <property type="entry name" value="Acylphosphatase/BLUF domain-like"/>
    <property type="match status" value="1"/>
</dbReference>
<keyword evidence="5" id="KW-0378">Hydrolase</keyword>
<proteinExistence type="inferred from homology"/>
<organism evidence="8 9">
    <name type="scientific">Dyella agri</name>
    <dbReference type="NCBI Taxonomy" id="1926869"/>
    <lineage>
        <taxon>Bacteria</taxon>
        <taxon>Pseudomonadati</taxon>
        <taxon>Pseudomonadota</taxon>
        <taxon>Gammaproteobacteria</taxon>
        <taxon>Lysobacterales</taxon>
        <taxon>Rhodanobacteraceae</taxon>
        <taxon>Dyella</taxon>
    </lineage>
</organism>
<evidence type="ECO:0000256" key="6">
    <source>
        <dbReference type="RuleBase" id="RU004168"/>
    </source>
</evidence>
<dbReference type="Pfam" id="PF00708">
    <property type="entry name" value="Acylphosphatase"/>
    <property type="match status" value="1"/>
</dbReference>
<dbReference type="EC" id="3.6.1.7" evidence="2 5"/>
<name>A0ABW8KMJ6_9GAMM</name>
<dbReference type="PROSITE" id="PS00150">
    <property type="entry name" value="ACYLPHOSPHATASE_1"/>
    <property type="match status" value="1"/>
</dbReference>
<dbReference type="InterPro" id="IPR020456">
    <property type="entry name" value="Acylphosphatase"/>
</dbReference>
<evidence type="ECO:0000256" key="1">
    <source>
        <dbReference type="ARBA" id="ARBA00005614"/>
    </source>
</evidence>
<reference evidence="8 9" key="1">
    <citation type="submission" date="2020-10" db="EMBL/GenBank/DDBJ databases">
        <title>Phylogeny of dyella-like bacteria.</title>
        <authorList>
            <person name="Fu J."/>
        </authorList>
    </citation>
    <scope>NUCLEOTIDE SEQUENCE [LARGE SCALE GENOMIC DNA]</scope>
    <source>
        <strain evidence="8 9">DKC-1</strain>
    </source>
</reference>
<dbReference type="InterPro" id="IPR017968">
    <property type="entry name" value="Acylphosphatase_CS"/>
</dbReference>
<evidence type="ECO:0000256" key="3">
    <source>
        <dbReference type="ARBA" id="ARBA00015991"/>
    </source>
</evidence>
<dbReference type="InterPro" id="IPR036046">
    <property type="entry name" value="Acylphosphatase-like_dom_sf"/>
</dbReference>
<evidence type="ECO:0000259" key="7">
    <source>
        <dbReference type="PROSITE" id="PS51160"/>
    </source>
</evidence>
<dbReference type="Gene3D" id="3.30.70.100">
    <property type="match status" value="1"/>
</dbReference>
<dbReference type="InterPro" id="IPR001792">
    <property type="entry name" value="Acylphosphatase-like_dom"/>
</dbReference>
<evidence type="ECO:0000256" key="5">
    <source>
        <dbReference type="PROSITE-ProRule" id="PRU00520"/>
    </source>
</evidence>